<feature type="compositionally biased region" description="Basic and acidic residues" evidence="1">
    <location>
        <begin position="227"/>
        <end position="238"/>
    </location>
</feature>
<dbReference type="AlphaFoldDB" id="A0ABD3I4N3"/>
<feature type="region of interest" description="Disordered" evidence="1">
    <location>
        <begin position="157"/>
        <end position="264"/>
    </location>
</feature>
<organism evidence="2 3">
    <name type="scientific">Riccia sorocarpa</name>
    <dbReference type="NCBI Taxonomy" id="122646"/>
    <lineage>
        <taxon>Eukaryota</taxon>
        <taxon>Viridiplantae</taxon>
        <taxon>Streptophyta</taxon>
        <taxon>Embryophyta</taxon>
        <taxon>Marchantiophyta</taxon>
        <taxon>Marchantiopsida</taxon>
        <taxon>Marchantiidae</taxon>
        <taxon>Marchantiales</taxon>
        <taxon>Ricciaceae</taxon>
        <taxon>Riccia</taxon>
    </lineage>
</organism>
<evidence type="ECO:0000313" key="2">
    <source>
        <dbReference type="EMBL" id="KAL3697469.1"/>
    </source>
</evidence>
<dbReference type="EMBL" id="JBJQOH010000002">
    <property type="protein sequence ID" value="KAL3697469.1"/>
    <property type="molecule type" value="Genomic_DNA"/>
</dbReference>
<keyword evidence="3" id="KW-1185">Reference proteome</keyword>
<comment type="caution">
    <text evidence="2">The sequence shown here is derived from an EMBL/GenBank/DDBJ whole genome shotgun (WGS) entry which is preliminary data.</text>
</comment>
<proteinExistence type="predicted"/>
<gene>
    <name evidence="2" type="ORF">R1sor_011545</name>
</gene>
<reference evidence="2 3" key="1">
    <citation type="submission" date="2024-09" db="EMBL/GenBank/DDBJ databases">
        <title>Chromosome-scale assembly of Riccia sorocarpa.</title>
        <authorList>
            <person name="Paukszto L."/>
        </authorList>
    </citation>
    <scope>NUCLEOTIDE SEQUENCE [LARGE SCALE GENOMIC DNA]</scope>
    <source>
        <strain evidence="2">LP-2024</strain>
        <tissue evidence="2">Aerial parts of the thallus</tissue>
    </source>
</reference>
<name>A0ABD3I4N3_9MARC</name>
<sequence>MAPRLSVVRRLSSEFTPGKGEHNVQTSAQGELREFGDTLAYPLDPAVTHENHESTAAPVTILGTTAALETEEDDDDEFNYGLKARAFGKSCNRSVITAWPKHQKAPIGFRSSFPPVQFGDRPLGIGDVSSELSATLTEMNIEIDEYGSLDHLVSTPTTITSVGPRRTQSRPLAAPLAPATVQDKPLGPVPARKEATKGARGSTAQQKDKVRRNSSGQGPASKQPNPAEERRQREDKGKKISPKVSQTAAKKIAAERAETNLQSDPERRAKLVELVRQYYQLSDVTVYQRACMYKRAVPAPKKRKTSNKRKRTAQNVLPLITTFEIENKTQEEEELDEVWADFAFVQKQTEAAVKAMQTKAAPSPSVAPDVDEEPIPWIRMSKQEMLAHYRGLKRITYERRFYEFLKPCSSKDRDKEWKKLRQLKVDPKLYHFLVATVQHMFERHGAKQPEYCEFWWSPIVYDPEPQKPKPGTEAETEEYKRFKRKHPKIVEDWEKAVAERDTRGKKEDEADLKRIEERRKERKAQAEKIEEREKKRKEAQADTIETIKRRYQNGSLKRDVGLEPRCRHEVQWNHCPQCRVYGRPPFMEWSDDDLCERFALIERREQEKKEK</sequence>
<evidence type="ECO:0000313" key="3">
    <source>
        <dbReference type="Proteomes" id="UP001633002"/>
    </source>
</evidence>
<accession>A0ABD3I4N3</accession>
<feature type="compositionally biased region" description="Basic and acidic residues" evidence="1">
    <location>
        <begin position="252"/>
        <end position="264"/>
    </location>
</feature>
<protein>
    <submittedName>
        <fullName evidence="2">Uncharacterized protein</fullName>
    </submittedName>
</protein>
<feature type="region of interest" description="Disordered" evidence="1">
    <location>
        <begin position="519"/>
        <end position="541"/>
    </location>
</feature>
<evidence type="ECO:0000256" key="1">
    <source>
        <dbReference type="SAM" id="MobiDB-lite"/>
    </source>
</evidence>
<dbReference type="Proteomes" id="UP001633002">
    <property type="component" value="Unassembled WGS sequence"/>
</dbReference>
<feature type="compositionally biased region" description="Polar residues" evidence="1">
    <location>
        <begin position="213"/>
        <end position="224"/>
    </location>
</feature>